<dbReference type="EMBL" id="QJKK01000003">
    <property type="protein sequence ID" value="RAL25792.1"/>
    <property type="molecule type" value="Genomic_DNA"/>
</dbReference>
<dbReference type="FunFam" id="2.30.38.10:FF:000001">
    <property type="entry name" value="Non-ribosomal peptide synthetase PvdI"/>
    <property type="match status" value="2"/>
</dbReference>
<keyword evidence="7" id="KW-0175">Coiled coil</keyword>
<evidence type="ECO:0000259" key="8">
    <source>
        <dbReference type="PROSITE" id="PS50075"/>
    </source>
</evidence>
<keyword evidence="3" id="KW-0596">Phosphopantetheine</keyword>
<dbReference type="OrthoDB" id="9765680at2"/>
<dbReference type="Proteomes" id="UP000251213">
    <property type="component" value="Unassembled WGS sequence"/>
</dbReference>
<comment type="similarity">
    <text evidence="2">Belongs to the ATP-dependent AMP-binding enzyme family.</text>
</comment>
<feature type="domain" description="Carrier" evidence="8">
    <location>
        <begin position="967"/>
        <end position="1042"/>
    </location>
</feature>
<dbReference type="Gene3D" id="3.30.559.30">
    <property type="entry name" value="Nonribosomal peptide synthetase, condensation domain"/>
    <property type="match status" value="3"/>
</dbReference>
<evidence type="ECO:0000256" key="1">
    <source>
        <dbReference type="ARBA" id="ARBA00001957"/>
    </source>
</evidence>
<dbReference type="InterPro" id="IPR020845">
    <property type="entry name" value="AMP-binding_CS"/>
</dbReference>
<keyword evidence="4" id="KW-0597">Phosphoprotein</keyword>
<protein>
    <submittedName>
        <fullName evidence="9">Non-ribosomal peptide synthetase</fullName>
    </submittedName>
</protein>
<evidence type="ECO:0000256" key="7">
    <source>
        <dbReference type="SAM" id="Coils"/>
    </source>
</evidence>
<evidence type="ECO:0000256" key="2">
    <source>
        <dbReference type="ARBA" id="ARBA00006432"/>
    </source>
</evidence>
<dbReference type="FunFam" id="3.30.559.30:FF:000001">
    <property type="entry name" value="Non-ribosomal peptide synthetase"/>
    <property type="match status" value="1"/>
</dbReference>
<dbReference type="FunFam" id="3.40.50.12780:FF:000012">
    <property type="entry name" value="Non-ribosomal peptide synthetase"/>
    <property type="match status" value="2"/>
</dbReference>
<dbReference type="PROSITE" id="PS00455">
    <property type="entry name" value="AMP_BINDING"/>
    <property type="match status" value="2"/>
</dbReference>
<dbReference type="Gene3D" id="2.30.38.10">
    <property type="entry name" value="Luciferase, Domain 3"/>
    <property type="match status" value="2"/>
</dbReference>
<dbReference type="PANTHER" id="PTHR45527">
    <property type="entry name" value="NONRIBOSOMAL PEPTIDE SYNTHETASE"/>
    <property type="match status" value="1"/>
</dbReference>
<dbReference type="InterPro" id="IPR009081">
    <property type="entry name" value="PP-bd_ACP"/>
</dbReference>
<evidence type="ECO:0000256" key="5">
    <source>
        <dbReference type="ARBA" id="ARBA00022737"/>
    </source>
</evidence>
<dbReference type="Gene3D" id="3.30.300.30">
    <property type="match status" value="2"/>
</dbReference>
<dbReference type="Pfam" id="PF00550">
    <property type="entry name" value="PP-binding"/>
    <property type="match status" value="2"/>
</dbReference>
<dbReference type="InterPro" id="IPR020806">
    <property type="entry name" value="PKS_PP-bd"/>
</dbReference>
<dbReference type="GO" id="GO:0008610">
    <property type="term" value="P:lipid biosynthetic process"/>
    <property type="evidence" value="ECO:0007669"/>
    <property type="project" value="UniProtKB-ARBA"/>
</dbReference>
<dbReference type="Pfam" id="PF00668">
    <property type="entry name" value="Condensation"/>
    <property type="match status" value="3"/>
</dbReference>
<dbReference type="PROSITE" id="PS50075">
    <property type="entry name" value="CARRIER"/>
    <property type="match status" value="2"/>
</dbReference>
<dbReference type="NCBIfam" id="TIGR01733">
    <property type="entry name" value="AA-adenyl-dom"/>
    <property type="match status" value="2"/>
</dbReference>
<dbReference type="InterPro" id="IPR045851">
    <property type="entry name" value="AMP-bd_C_sf"/>
</dbReference>
<evidence type="ECO:0000256" key="4">
    <source>
        <dbReference type="ARBA" id="ARBA00022553"/>
    </source>
</evidence>
<dbReference type="CDD" id="cd19543">
    <property type="entry name" value="DCL_NRPS"/>
    <property type="match status" value="1"/>
</dbReference>
<dbReference type="SUPFAM" id="SSF56801">
    <property type="entry name" value="Acetyl-CoA synthetase-like"/>
    <property type="match status" value="2"/>
</dbReference>
<feature type="domain" description="Carrier" evidence="8">
    <location>
        <begin position="1999"/>
        <end position="2073"/>
    </location>
</feature>
<comment type="cofactor">
    <cofactor evidence="1">
        <name>pantetheine 4'-phosphate</name>
        <dbReference type="ChEBI" id="CHEBI:47942"/>
    </cofactor>
</comment>
<dbReference type="InterPro" id="IPR000873">
    <property type="entry name" value="AMP-dep_synth/lig_dom"/>
</dbReference>
<dbReference type="NCBIfam" id="TIGR01720">
    <property type="entry name" value="NRPS-para261"/>
    <property type="match status" value="1"/>
</dbReference>
<dbReference type="FunFam" id="3.40.50.980:FF:000001">
    <property type="entry name" value="Non-ribosomal peptide synthetase"/>
    <property type="match status" value="2"/>
</dbReference>
<keyword evidence="10" id="KW-1185">Reference proteome</keyword>
<evidence type="ECO:0000313" key="10">
    <source>
        <dbReference type="Proteomes" id="UP000251213"/>
    </source>
</evidence>
<dbReference type="InterPro" id="IPR023213">
    <property type="entry name" value="CAT-like_dom_sf"/>
</dbReference>
<dbReference type="GO" id="GO:0031177">
    <property type="term" value="F:phosphopantetheine binding"/>
    <property type="evidence" value="ECO:0007669"/>
    <property type="project" value="InterPro"/>
</dbReference>
<dbReference type="GO" id="GO:0044550">
    <property type="term" value="P:secondary metabolite biosynthetic process"/>
    <property type="evidence" value="ECO:0007669"/>
    <property type="project" value="UniProtKB-ARBA"/>
</dbReference>
<evidence type="ECO:0000256" key="6">
    <source>
        <dbReference type="ARBA" id="ARBA00023194"/>
    </source>
</evidence>
<evidence type="ECO:0000256" key="3">
    <source>
        <dbReference type="ARBA" id="ARBA00022450"/>
    </source>
</evidence>
<dbReference type="Gene3D" id="3.30.559.10">
    <property type="entry name" value="Chloramphenicol acetyltransferase-like domain"/>
    <property type="match status" value="3"/>
</dbReference>
<dbReference type="Pfam" id="PF13193">
    <property type="entry name" value="AMP-binding_C"/>
    <property type="match status" value="2"/>
</dbReference>
<dbReference type="InterPro" id="IPR010060">
    <property type="entry name" value="NRPS_synth"/>
</dbReference>
<dbReference type="GO" id="GO:0005829">
    <property type="term" value="C:cytosol"/>
    <property type="evidence" value="ECO:0007669"/>
    <property type="project" value="TreeGrafter"/>
</dbReference>
<dbReference type="InterPro" id="IPR036736">
    <property type="entry name" value="ACP-like_sf"/>
</dbReference>
<dbReference type="CDD" id="cd19531">
    <property type="entry name" value="LCL_NRPS-like"/>
    <property type="match status" value="1"/>
</dbReference>
<dbReference type="SUPFAM" id="SSF52777">
    <property type="entry name" value="CoA-dependent acyltransferases"/>
    <property type="match status" value="6"/>
</dbReference>
<dbReference type="Gene3D" id="1.10.1200.10">
    <property type="entry name" value="ACP-like"/>
    <property type="match status" value="2"/>
</dbReference>
<name>A0A364K6F8_9BACL</name>
<dbReference type="CDD" id="cd05930">
    <property type="entry name" value="A_NRPS"/>
    <property type="match status" value="1"/>
</dbReference>
<dbReference type="FunFam" id="1.10.1200.10:FF:000005">
    <property type="entry name" value="Nonribosomal peptide synthetase 1"/>
    <property type="match status" value="2"/>
</dbReference>
<comment type="caution">
    <text evidence="9">The sequence shown here is derived from an EMBL/GenBank/DDBJ whole genome shotgun (WGS) entry which is preliminary data.</text>
</comment>
<dbReference type="PROSITE" id="PS00012">
    <property type="entry name" value="PHOSPHOPANTETHEINE"/>
    <property type="match status" value="2"/>
</dbReference>
<gene>
    <name evidence="9" type="ORF">DL897_06870</name>
</gene>
<dbReference type="InterPro" id="IPR025110">
    <property type="entry name" value="AMP-bd_C"/>
</dbReference>
<organism evidence="9 10">
    <name type="scientific">Thermoflavimicrobium daqui</name>
    <dbReference type="NCBI Taxonomy" id="2137476"/>
    <lineage>
        <taxon>Bacteria</taxon>
        <taxon>Bacillati</taxon>
        <taxon>Bacillota</taxon>
        <taxon>Bacilli</taxon>
        <taxon>Bacillales</taxon>
        <taxon>Thermoactinomycetaceae</taxon>
        <taxon>Thermoflavimicrobium</taxon>
    </lineage>
</organism>
<proteinExistence type="inferred from homology"/>
<evidence type="ECO:0000313" key="9">
    <source>
        <dbReference type="EMBL" id="RAL25792.1"/>
    </source>
</evidence>
<dbReference type="GO" id="GO:0017000">
    <property type="term" value="P:antibiotic biosynthetic process"/>
    <property type="evidence" value="ECO:0007669"/>
    <property type="project" value="UniProtKB-KW"/>
</dbReference>
<dbReference type="SMART" id="SM00823">
    <property type="entry name" value="PKS_PP"/>
    <property type="match status" value="2"/>
</dbReference>
<dbReference type="InterPro" id="IPR006162">
    <property type="entry name" value="Ppantetheine_attach_site"/>
</dbReference>
<accession>A0A364K6F8</accession>
<keyword evidence="5" id="KW-0677">Repeat</keyword>
<dbReference type="Gene3D" id="3.40.50.980">
    <property type="match status" value="4"/>
</dbReference>
<dbReference type="Pfam" id="PF00501">
    <property type="entry name" value="AMP-binding"/>
    <property type="match status" value="2"/>
</dbReference>
<feature type="coiled-coil region" evidence="7">
    <location>
        <begin position="1087"/>
        <end position="1114"/>
    </location>
</feature>
<dbReference type="PANTHER" id="PTHR45527:SF1">
    <property type="entry name" value="FATTY ACID SYNTHASE"/>
    <property type="match status" value="1"/>
</dbReference>
<dbReference type="InterPro" id="IPR001242">
    <property type="entry name" value="Condensation_dom"/>
</dbReference>
<dbReference type="GO" id="GO:0003824">
    <property type="term" value="F:catalytic activity"/>
    <property type="evidence" value="ECO:0007669"/>
    <property type="project" value="InterPro"/>
</dbReference>
<reference evidence="9 10" key="1">
    <citation type="submission" date="2018-06" db="EMBL/GenBank/DDBJ databases">
        <title>Thermoflavimicrobium daqus sp. nov., a thermophilic microbe isolated from Moutai-flavour Daqu.</title>
        <authorList>
            <person name="Wang X."/>
            <person name="Zhou H."/>
        </authorList>
    </citation>
    <scope>NUCLEOTIDE SEQUENCE [LARGE SCALE GENOMIC DNA]</scope>
    <source>
        <strain evidence="9 10">FBKL4.011</strain>
    </source>
</reference>
<dbReference type="GO" id="GO:0043041">
    <property type="term" value="P:amino acid activation for nonribosomal peptide biosynthetic process"/>
    <property type="evidence" value="ECO:0007669"/>
    <property type="project" value="TreeGrafter"/>
</dbReference>
<dbReference type="SUPFAM" id="SSF47336">
    <property type="entry name" value="ACP-like"/>
    <property type="match status" value="2"/>
</dbReference>
<sequence length="2555" mass="295116">MAKVEKVYDLSPMQEGMLYHSLLQENTEMYFQQVTFSIQGDLDIHVFEQSIQQLIQRHDILRTNFVYQKIKKPQQVVLDHRKVIVHYEDLSNQSDEAFMQFMQSFLVDDRRAGFNLRKDVLMRFAIFKRADQNFRLVWSYHHILLDGWSIGIIMNELLQIYLSLKKQQPIQFEKVKPYQEFIKWLDVRDNRKSLNYWKQYLQGYQYRPLIPMKPSQVQTPDQYKTVTFTLDEEMTESLIHLGKKHHITLNTLFQAIWGVLLQRYTYQEDVVFGSVISGRSAAIQGIEKMVGLFINTVPVRIAKSDGSFIAFARELQQQFFAAEEHGYCPLYEIQEQSGHKQELFDHIIAFENFPLDQEIGNLQHDQESMLKISDVTSFEQTNYPLTISVNPKKSLEVRMKYNHSFINQEFIDRIENHFKKVTQTVVDRPNVQVRQIDILTDSEKQQILNTWNDTRMEYPKEKTIHQWFEERVDQAAHHVAVVFKEKRLTYLELNEQANRLARVLRQRGVKPEDRVGLIMERSFDMIIGILGILKAGGSYVPIDPEYPIERIRYMIADSGSNLVLSQSRIMERLDPEEVESVEWLDVQALDMKGMDCSNLPHINQSSDLAYVIYTSGTTGRPKGVMMEHRQLVNLLHNQISSEEIAFTGKVLQFSSISFDVSFQEIFSALLSGGCLYVIESQMRQNIVQLLTYIEEQDISIVYWPVSYAKAVFQLTDQLPQSIQHVITAGEQLVVPSSLKQCIRQSDVQLHNHYGPSETHVVTTYKLTSDQEIVDYPPIGKPIANTKIYLLHENGQLQPPGVVGEIYISGDSVSRGYLGKPELTAAKFLPSPFVLGERMYRTGDLGRYLPDGNIEFLGRVDHQVKIRGYRIELDEIASVFLEHPKVKDVVVQDWKSDQDETYLCAYVVLNEPISSSELKKYLKQKLPDYMIPSFILEMDQLPLTTNGKVDRKALPLPNESKHQVVYVPPTTEMEKQLVEIWQHVLGIDRVGITDHFFHIGGHSLKIIQLVSMIHQKLQIELPVRAIFEYPSIQELTSYLAEREKTDFQSIQPAPSQPYYPLSSAQKRMFVLQQMELNSTHYHLPGAVMIEGELDIQRLERAFQKLIERHEALRTSFELVDGEPMQKIHPKVPFKITVQKGTKREAENRINQFVRPFSLEQAPLFRVELIQLQSKKHLLLIDIHHIITDGISTDVMLDDLSKLYRGEKRSDLPIQYKDFAVWQQEWMESDSFHQQEKYWLETFSDEIPVLELPTDYMRPEVQNFAGSHESFVLNEELTKSLKRLASTTGTTLYMLLLAAYSILLQKYSKQAEVIIGTPVVGRSHADIQSVMGLFVNTLAIRTRPEGHKSVVDFVREVKEEALGAYDHADYPFEILVEKLSLKRDTSRNPLFQAMFTMQDFGSDTFKLDGLQVKPLELEYAISKFDLSLVTKESQDQIICQFEYAHSLFKRETIERMKQHFEQIVNEMVTHPNKKIKEVDMLTDQEKYQLLVEWNHTTTPYPKQKTIHEWFEEQVAKTPNNIAVVCKDGKLTYQELNERANRLAHVLRKREVKPDDRVGLLLARSFDVVVGILGILKAGGAYVPIDPSYPVERIRYMLEDSQAMIVLSQASIIEKLLDEGNEIGEWLDIGEVVSTEVDSSNLSNMNKPTDLAYVIYTSGTTGQPKGVMVEHQSLIHLICHFQTEFLINEQDRVGQFANISFDAAVWEIGVSLLSGACLYMIPHDVVLSPVDFEQYVNQHHLSILLLPPTYLCYLHKQNMKSLRKVMVGGSASSSNLVEHWKEIYTNAYGPTETTVCATTWEPTKEEDVMEVPIGKPISNTKIYILDENLQLQPIGVPGELCIGGDGLARGYLNKPELTAEKFILNPFIPGERIYRTGDVARYLSDGNIEFLGRIDEQVKVRGYRIELGEIESILMSHPNVKNVTVREWTDEQDEMDLCAYVVLNEHISSSELRKYLRRKLPDYMIPSFIMEIDEIPISPHGKVDRSQLPKPDGLELQTEYVAPVTEMEKKLAHIWQQVLGLRKIGVTHHFFELGGDSIKAIQIAAMLQKENLILSVNHLFRAPTIQKVIPYIKSKKQQVKQDLVQGEVPLTPIQAEFFMHAGSYVNHFNQSILLYSPTHLHEDVLNKVLMKLVEHHDALRMIYRKQKDQWIQMNRGLEETPFQLDSFDLRNEKNVRDQIEELANQMQSSLDITKGLLMKVGLFQTDHGDYLLIIIHHLVVDGVSWRILLEDFESGYQQALKQQPIQLPLKTDSYLAWANGLREYAISSQIQKEIPYWEKLCQSEIVPLPKDREVKESFIQESDYIELSLTKEQTKQLLSQIHHAYNTEINDILLTAVGLTVKDWVNTDQVSILLEGHGREEILETIRLHRTIGWFTSCYPVVFDFAQDDSEESIDQRLSDSIKKVKETLRRIPNRGIGFSILKYLRQAELRSTEFTHFRPEITFNYLGQFDPNTKENGHFQISSLKTGKLVSPQMKRRHTIEMNGLIFNGKFTLQVGYSCKEYNRETIIKFTQYLKENLEQLIKHCAGKSETEITPSDVGDKNLSLEDLQYMQSILEG</sequence>
<dbReference type="NCBIfam" id="NF003417">
    <property type="entry name" value="PRK04813.1"/>
    <property type="match status" value="3"/>
</dbReference>
<dbReference type="InterPro" id="IPR010071">
    <property type="entry name" value="AA_adenyl_dom"/>
</dbReference>
<keyword evidence="6" id="KW-0045">Antibiotic biosynthesis</keyword>
<dbReference type="FunFam" id="3.30.300.30:FF:000010">
    <property type="entry name" value="Enterobactin synthetase component F"/>
    <property type="match status" value="2"/>
</dbReference>
<reference evidence="9 10" key="2">
    <citation type="submission" date="2018-06" db="EMBL/GenBank/DDBJ databases">
        <authorList>
            <person name="Zhirakovskaya E."/>
        </authorList>
    </citation>
    <scope>NUCLEOTIDE SEQUENCE [LARGE SCALE GENOMIC DNA]</scope>
    <source>
        <strain evidence="9 10">FBKL4.011</strain>
    </source>
</reference>
<dbReference type="RefSeq" id="WP_113658406.1">
    <property type="nucleotide sequence ID" value="NZ_KZ845665.1"/>
</dbReference>
<dbReference type="CDD" id="cd19534">
    <property type="entry name" value="E_NRPS"/>
    <property type="match status" value="1"/>
</dbReference>